<keyword evidence="2" id="KW-0547">Nucleotide-binding</keyword>
<gene>
    <name evidence="2" type="ORF">IAC13_08620</name>
</gene>
<keyword evidence="2" id="KW-0347">Helicase</keyword>
<reference evidence="2" key="1">
    <citation type="submission" date="2020-10" db="EMBL/GenBank/DDBJ databases">
        <authorList>
            <person name="Gilroy R."/>
        </authorList>
    </citation>
    <scope>NUCLEOTIDE SEQUENCE</scope>
    <source>
        <strain evidence="2">E3-2379</strain>
    </source>
</reference>
<evidence type="ECO:0000313" key="3">
    <source>
        <dbReference type="Proteomes" id="UP000823618"/>
    </source>
</evidence>
<feature type="domain" description="ATP-dependent RecD2 DNA helicase OB-fold" evidence="1">
    <location>
        <begin position="2"/>
        <end position="71"/>
    </location>
</feature>
<feature type="non-terminal residue" evidence="2">
    <location>
        <position position="77"/>
    </location>
</feature>
<comment type="caution">
    <text evidence="2">The sequence shown here is derived from an EMBL/GenBank/DDBJ whole genome shotgun (WGS) entry which is preliminary data.</text>
</comment>
<sequence>MAILEGYVAHIRFRNEENGYTVLTLETSIDEETCVGNFNYINEGEYMRLEGDYMEHPVHGPQFKVEKYEVKAAEGIK</sequence>
<evidence type="ECO:0000259" key="1">
    <source>
        <dbReference type="Pfam" id="PF23139"/>
    </source>
</evidence>
<evidence type="ECO:0000313" key="2">
    <source>
        <dbReference type="EMBL" id="MBO8463979.1"/>
    </source>
</evidence>
<dbReference type="InterPro" id="IPR055446">
    <property type="entry name" value="RecD2_N_OB"/>
</dbReference>
<dbReference type="Proteomes" id="UP000823618">
    <property type="component" value="Unassembled WGS sequence"/>
</dbReference>
<dbReference type="EMBL" id="JADIML010000239">
    <property type="protein sequence ID" value="MBO8463979.1"/>
    <property type="molecule type" value="Genomic_DNA"/>
</dbReference>
<proteinExistence type="predicted"/>
<dbReference type="AlphaFoldDB" id="A0A9D9I0X0"/>
<accession>A0A9D9I0X0</accession>
<dbReference type="GO" id="GO:0004386">
    <property type="term" value="F:helicase activity"/>
    <property type="evidence" value="ECO:0007669"/>
    <property type="project" value="UniProtKB-KW"/>
</dbReference>
<reference evidence="2" key="2">
    <citation type="journal article" date="2021" name="PeerJ">
        <title>Extensive microbial diversity within the chicken gut microbiome revealed by metagenomics and culture.</title>
        <authorList>
            <person name="Gilroy R."/>
            <person name="Ravi A."/>
            <person name="Getino M."/>
            <person name="Pursley I."/>
            <person name="Horton D.L."/>
            <person name="Alikhan N.F."/>
            <person name="Baker D."/>
            <person name="Gharbi K."/>
            <person name="Hall N."/>
            <person name="Watson M."/>
            <person name="Adriaenssens E.M."/>
            <person name="Foster-Nyarko E."/>
            <person name="Jarju S."/>
            <person name="Secka A."/>
            <person name="Antonio M."/>
            <person name="Oren A."/>
            <person name="Chaudhuri R.R."/>
            <person name="La Ragione R."/>
            <person name="Hildebrand F."/>
            <person name="Pallen M.J."/>
        </authorList>
    </citation>
    <scope>NUCLEOTIDE SEQUENCE</scope>
    <source>
        <strain evidence="2">E3-2379</strain>
    </source>
</reference>
<protein>
    <submittedName>
        <fullName evidence="2">ATP-dependent RecD-like DNA helicase</fullName>
    </submittedName>
</protein>
<name>A0A9D9I0X0_9FIRM</name>
<organism evidence="2 3">
    <name type="scientific">Candidatus Scybalomonas excrementavium</name>
    <dbReference type="NCBI Taxonomy" id="2840943"/>
    <lineage>
        <taxon>Bacteria</taxon>
        <taxon>Bacillati</taxon>
        <taxon>Bacillota</taxon>
        <taxon>Clostridia</taxon>
        <taxon>Lachnospirales</taxon>
        <taxon>Lachnospiraceae</taxon>
        <taxon>Lachnospiraceae incertae sedis</taxon>
        <taxon>Candidatus Scybalomonas</taxon>
    </lineage>
</organism>
<keyword evidence="2" id="KW-0378">Hydrolase</keyword>
<dbReference type="Pfam" id="PF23139">
    <property type="entry name" value="OB_YrrC"/>
    <property type="match status" value="1"/>
</dbReference>
<keyword evidence="2" id="KW-0067">ATP-binding</keyword>